<gene>
    <name evidence="2" type="ORF">QNI22_30420</name>
</gene>
<sequence length="435" mass="50152">MINTVADLLQELKDAEVKRLDSLKIKHRPTIGNMHEGLVGNILEKALFKGFNINIVKNSFIRTANGTRSEELDIMIIEGHGKQLPYTDQYDVEFDKVIAVIQVKKTLNTAQLESAYSNLKNVYDISEFKSYPDYSKRMFRNSYRGICQEDIFERGRTRKTFKSSTTELIYHMSRLEALMPARIVFGYNGFTSEYGLRQGFVKFLSANKSKTLNMKPGFGPLNFPDLILNNQFSLVKANCLPYAGRMTEYQWPFFLSSSENPLLKLLEIIWTRLSYKYKLSSEIFGDDLELEGMNAFLFANLVYIDGVRGWNYEYIKLTNNKLQKQKGNSEWLPVALSDAQHHIIAYLCKYNSIYIGKINRSLSSIQISVDTEVFVKEIIETGLVYKDGPTLKLLTERCSCVYIPNEGYYAAENKSEQLTKWCDKRFPNQCIITQN</sequence>
<dbReference type="Pfam" id="PF20247">
    <property type="entry name" value="DUF6602"/>
    <property type="match status" value="1"/>
</dbReference>
<comment type="caution">
    <text evidence="2">The sequence shown here is derived from an EMBL/GenBank/DDBJ whole genome shotgun (WGS) entry which is preliminary data.</text>
</comment>
<protein>
    <recommendedName>
        <fullName evidence="1">DUF6602 domain-containing protein</fullName>
    </recommendedName>
</protein>
<evidence type="ECO:0000313" key="3">
    <source>
        <dbReference type="Proteomes" id="UP001232063"/>
    </source>
</evidence>
<organism evidence="2 3">
    <name type="scientific">Xanthocytophaga agilis</name>
    <dbReference type="NCBI Taxonomy" id="3048010"/>
    <lineage>
        <taxon>Bacteria</taxon>
        <taxon>Pseudomonadati</taxon>
        <taxon>Bacteroidota</taxon>
        <taxon>Cytophagia</taxon>
        <taxon>Cytophagales</taxon>
        <taxon>Rhodocytophagaceae</taxon>
        <taxon>Xanthocytophaga</taxon>
    </lineage>
</organism>
<dbReference type="EMBL" id="JASJOU010000014">
    <property type="protein sequence ID" value="MDJ1505017.1"/>
    <property type="molecule type" value="Genomic_DNA"/>
</dbReference>
<reference evidence="2" key="1">
    <citation type="submission" date="2023-05" db="EMBL/GenBank/DDBJ databases">
        <authorList>
            <person name="Zhang X."/>
        </authorList>
    </citation>
    <scope>NUCLEOTIDE SEQUENCE</scope>
    <source>
        <strain evidence="2">BD1B2-1</strain>
    </source>
</reference>
<accession>A0AAE3RBA3</accession>
<name>A0AAE3RBA3_9BACT</name>
<dbReference type="AlphaFoldDB" id="A0AAE3RBA3"/>
<dbReference type="InterPro" id="IPR046537">
    <property type="entry name" value="DUF6602"/>
</dbReference>
<evidence type="ECO:0000313" key="2">
    <source>
        <dbReference type="EMBL" id="MDJ1505017.1"/>
    </source>
</evidence>
<keyword evidence="3" id="KW-1185">Reference proteome</keyword>
<feature type="domain" description="DUF6602" evidence="1">
    <location>
        <begin position="21"/>
        <end position="122"/>
    </location>
</feature>
<proteinExistence type="predicted"/>
<dbReference type="Proteomes" id="UP001232063">
    <property type="component" value="Unassembled WGS sequence"/>
</dbReference>
<dbReference type="RefSeq" id="WP_314516766.1">
    <property type="nucleotide sequence ID" value="NZ_JASJOU010000014.1"/>
</dbReference>
<evidence type="ECO:0000259" key="1">
    <source>
        <dbReference type="Pfam" id="PF20247"/>
    </source>
</evidence>